<evidence type="ECO:0000313" key="2">
    <source>
        <dbReference type="WBParaSite" id="ACAC_0000681601-mRNA-1"/>
    </source>
</evidence>
<protein>
    <submittedName>
        <fullName evidence="2">Uncharacterized protein</fullName>
    </submittedName>
</protein>
<name>A0A158P895_ANGCA</name>
<keyword evidence="1" id="KW-1185">Reference proteome</keyword>
<accession>A0A158P895</accession>
<reference evidence="1" key="1">
    <citation type="submission" date="2012-09" db="EMBL/GenBank/DDBJ databases">
        <authorList>
            <person name="Martin A.A."/>
        </authorList>
    </citation>
    <scope>NUCLEOTIDE SEQUENCE</scope>
</reference>
<dbReference type="Proteomes" id="UP000035642">
    <property type="component" value="Unassembled WGS sequence"/>
</dbReference>
<dbReference type="WBParaSite" id="ACAC_0000681601-mRNA-1">
    <property type="protein sequence ID" value="ACAC_0000681601-mRNA-1"/>
    <property type="gene ID" value="ACAC_0000681601"/>
</dbReference>
<reference evidence="2" key="2">
    <citation type="submission" date="2016-04" db="UniProtKB">
        <authorList>
            <consortium name="WormBaseParasite"/>
        </authorList>
    </citation>
    <scope>IDENTIFICATION</scope>
</reference>
<dbReference type="AlphaFoldDB" id="A0A158P895"/>
<evidence type="ECO:0000313" key="1">
    <source>
        <dbReference type="Proteomes" id="UP000035642"/>
    </source>
</evidence>
<proteinExistence type="predicted"/>
<organism evidence="1 2">
    <name type="scientific">Angiostrongylus cantonensis</name>
    <name type="common">Rat lungworm</name>
    <dbReference type="NCBI Taxonomy" id="6313"/>
    <lineage>
        <taxon>Eukaryota</taxon>
        <taxon>Metazoa</taxon>
        <taxon>Ecdysozoa</taxon>
        <taxon>Nematoda</taxon>
        <taxon>Chromadorea</taxon>
        <taxon>Rhabditida</taxon>
        <taxon>Rhabditina</taxon>
        <taxon>Rhabditomorpha</taxon>
        <taxon>Strongyloidea</taxon>
        <taxon>Metastrongylidae</taxon>
        <taxon>Angiostrongylus</taxon>
    </lineage>
</organism>
<sequence>MGLHCGVIRHIVRKRNVWHVLRMNQDTFDQKWNGKEKEEPTEKRIDEGCYKGKDSAENAALFNDRTIVLVLQLVHTAAGPTWLGGESKQCFDVIVFFSVGLFRVDDSRVAAQNFKLEQPLLVVKRQSTKTLRTISRTTFPN</sequence>